<evidence type="ECO:0000313" key="2">
    <source>
        <dbReference type="EMBL" id="OMO80671.1"/>
    </source>
</evidence>
<accession>A0A1R3IDT2</accession>
<name>A0A1R3IDT2_COCAP</name>
<keyword evidence="3" id="KW-1185">Reference proteome</keyword>
<proteinExistence type="predicted"/>
<evidence type="ECO:0000313" key="3">
    <source>
        <dbReference type="Proteomes" id="UP000188268"/>
    </source>
</evidence>
<dbReference type="Gramene" id="OMO80671">
    <property type="protein sequence ID" value="OMO80671"/>
    <property type="gene ID" value="CCACVL1_12821"/>
</dbReference>
<gene>
    <name evidence="2" type="ORF">CCACVL1_12821</name>
</gene>
<dbReference type="AlphaFoldDB" id="A0A1R3IDT2"/>
<evidence type="ECO:0000256" key="1">
    <source>
        <dbReference type="SAM" id="MobiDB-lite"/>
    </source>
</evidence>
<dbReference type="OrthoDB" id="1668230at2759"/>
<feature type="compositionally biased region" description="Basic residues" evidence="1">
    <location>
        <begin position="448"/>
        <end position="457"/>
    </location>
</feature>
<comment type="caution">
    <text evidence="2">The sequence shown here is derived from an EMBL/GenBank/DDBJ whole genome shotgun (WGS) entry which is preliminary data.</text>
</comment>
<sequence length="549" mass="62519">MDVFKPTRSRSFKSTFTFVRYNHESEMNRAIFKGDGLIIAGNRIKFCPPLNPKTKQGFHIHPKGHTWCSGSFNRKQESFSHHRKPPFTFRNFDAFVVKRDIESRHVHAVGDVKALKPPSGFKYRLPHVLSPEVSGHSKVNNEAFFMYRQIPKEEMKWIDRSVVGTLRFDIARVLVSIKRNVKVPSKIAISHNDSRFEVSLSIESARDFISFNFDRSLPVTGNKLVVDDSSSSGDFSDPNLGDELESCKEDDLNEATNIGNNSHQDLEDLVGILSHERVGSQKEVSLLSINEIIGRLSHNKVVVRNVINQTNCIKSSNQELDFCDGQYHVSKSCLGDVRPCHIIEPLNADVAYNNLEVENRESVPFNGLLGSNHRSDELSPNKELTNESDGDCLEVAEITRLIIEAKVKDCTRKFRGLKDIEEEIEEDWFNSLLEKNKKCSKKLDKEKAKKSKSKKPTQKLGEAANGSLFDGDFENKNHILMKEAKATWEVEFTPVMPRNRTAGCRRNFRAQACLEDCLWDVAMFIDSNCLKQRLPLRYGRPRVSNQFVA</sequence>
<organism evidence="2 3">
    <name type="scientific">Corchorus capsularis</name>
    <name type="common">Jute</name>
    <dbReference type="NCBI Taxonomy" id="210143"/>
    <lineage>
        <taxon>Eukaryota</taxon>
        <taxon>Viridiplantae</taxon>
        <taxon>Streptophyta</taxon>
        <taxon>Embryophyta</taxon>
        <taxon>Tracheophyta</taxon>
        <taxon>Spermatophyta</taxon>
        <taxon>Magnoliopsida</taxon>
        <taxon>eudicotyledons</taxon>
        <taxon>Gunneridae</taxon>
        <taxon>Pentapetalae</taxon>
        <taxon>rosids</taxon>
        <taxon>malvids</taxon>
        <taxon>Malvales</taxon>
        <taxon>Malvaceae</taxon>
        <taxon>Grewioideae</taxon>
        <taxon>Apeibeae</taxon>
        <taxon>Corchorus</taxon>
    </lineage>
</organism>
<dbReference type="EMBL" id="AWWV01010270">
    <property type="protein sequence ID" value="OMO80671.1"/>
    <property type="molecule type" value="Genomic_DNA"/>
</dbReference>
<reference evidence="2 3" key="1">
    <citation type="submission" date="2013-09" db="EMBL/GenBank/DDBJ databases">
        <title>Corchorus capsularis genome sequencing.</title>
        <authorList>
            <person name="Alam M."/>
            <person name="Haque M.S."/>
            <person name="Islam M.S."/>
            <person name="Emdad E.M."/>
            <person name="Islam M.M."/>
            <person name="Ahmed B."/>
            <person name="Halim A."/>
            <person name="Hossen Q.M.M."/>
            <person name="Hossain M.Z."/>
            <person name="Ahmed R."/>
            <person name="Khan M.M."/>
            <person name="Islam R."/>
            <person name="Rashid M.M."/>
            <person name="Khan S.A."/>
            <person name="Rahman M.S."/>
            <person name="Alam M."/>
        </authorList>
    </citation>
    <scope>NUCLEOTIDE SEQUENCE [LARGE SCALE GENOMIC DNA]</scope>
    <source>
        <strain evidence="3">cv. CVL-1</strain>
        <tissue evidence="2">Whole seedling</tissue>
    </source>
</reference>
<protein>
    <submittedName>
        <fullName evidence="2">Uncharacterized protein</fullName>
    </submittedName>
</protein>
<feature type="region of interest" description="Disordered" evidence="1">
    <location>
        <begin position="444"/>
        <end position="463"/>
    </location>
</feature>
<dbReference type="Proteomes" id="UP000188268">
    <property type="component" value="Unassembled WGS sequence"/>
</dbReference>